<dbReference type="InterPro" id="IPR050204">
    <property type="entry name" value="AraC_XylS_family_regulators"/>
</dbReference>
<proteinExistence type="predicted"/>
<evidence type="ECO:0000256" key="3">
    <source>
        <dbReference type="ARBA" id="ARBA00023163"/>
    </source>
</evidence>
<dbReference type="InterPro" id="IPR009057">
    <property type="entry name" value="Homeodomain-like_sf"/>
</dbReference>
<gene>
    <name evidence="5" type="ORF">SAMN05443144_12855</name>
</gene>
<keyword evidence="2" id="KW-0238">DNA-binding</keyword>
<reference evidence="5 6" key="1">
    <citation type="submission" date="2016-11" db="EMBL/GenBank/DDBJ databases">
        <authorList>
            <person name="Jaros S."/>
            <person name="Januszkiewicz K."/>
            <person name="Wedrychowicz H."/>
        </authorList>
    </citation>
    <scope>NUCLEOTIDE SEQUENCE [LARGE SCALE GENOMIC DNA]</scope>
    <source>
        <strain evidence="5 6">DSM 21986</strain>
    </source>
</reference>
<dbReference type="EMBL" id="FQUS01000028">
    <property type="protein sequence ID" value="SHG44490.1"/>
    <property type="molecule type" value="Genomic_DNA"/>
</dbReference>
<keyword evidence="3" id="KW-0804">Transcription</keyword>
<evidence type="ECO:0000259" key="4">
    <source>
        <dbReference type="PROSITE" id="PS01124"/>
    </source>
</evidence>
<evidence type="ECO:0000313" key="6">
    <source>
        <dbReference type="Proteomes" id="UP000184041"/>
    </source>
</evidence>
<name>A0A1M5JW30_9BACT</name>
<dbReference type="STRING" id="1194090.SAMN05443144_12855"/>
<dbReference type="PROSITE" id="PS01124">
    <property type="entry name" value="HTH_ARAC_FAMILY_2"/>
    <property type="match status" value="1"/>
</dbReference>
<sequence length="161" mass="18867">MDIKMIPETNISYASYLDELQIMLAEARIVSSHQAITGEANRKENRTDHNSELKPVVGRVVVYMEEHLTEQLSLEKLADEVQLSKYQLIRRFREETGVTPWKFLIAKRINRVKEFLKDGIPPNQAAVEAGFYDQSHLTKTFREEMGCTPREYQEKYFKNRN</sequence>
<dbReference type="Pfam" id="PF12833">
    <property type="entry name" value="HTH_18"/>
    <property type="match status" value="1"/>
</dbReference>
<dbReference type="AlphaFoldDB" id="A0A1M5JW30"/>
<evidence type="ECO:0000313" key="5">
    <source>
        <dbReference type="EMBL" id="SHG44490.1"/>
    </source>
</evidence>
<dbReference type="SUPFAM" id="SSF46689">
    <property type="entry name" value="Homeodomain-like"/>
    <property type="match status" value="2"/>
</dbReference>
<evidence type="ECO:0000256" key="2">
    <source>
        <dbReference type="ARBA" id="ARBA00023125"/>
    </source>
</evidence>
<dbReference type="GO" id="GO:0043565">
    <property type="term" value="F:sequence-specific DNA binding"/>
    <property type="evidence" value="ECO:0007669"/>
    <property type="project" value="InterPro"/>
</dbReference>
<dbReference type="Proteomes" id="UP000184041">
    <property type="component" value="Unassembled WGS sequence"/>
</dbReference>
<keyword evidence="1" id="KW-0805">Transcription regulation</keyword>
<evidence type="ECO:0000256" key="1">
    <source>
        <dbReference type="ARBA" id="ARBA00023015"/>
    </source>
</evidence>
<dbReference type="PANTHER" id="PTHR46796">
    <property type="entry name" value="HTH-TYPE TRANSCRIPTIONAL ACTIVATOR RHAS-RELATED"/>
    <property type="match status" value="1"/>
</dbReference>
<accession>A0A1M5JW30</accession>
<feature type="domain" description="HTH araC/xylS-type" evidence="4">
    <location>
        <begin position="58"/>
        <end position="155"/>
    </location>
</feature>
<organism evidence="5 6">
    <name type="scientific">Fodinibius roseus</name>
    <dbReference type="NCBI Taxonomy" id="1194090"/>
    <lineage>
        <taxon>Bacteria</taxon>
        <taxon>Pseudomonadati</taxon>
        <taxon>Balneolota</taxon>
        <taxon>Balneolia</taxon>
        <taxon>Balneolales</taxon>
        <taxon>Balneolaceae</taxon>
        <taxon>Fodinibius</taxon>
    </lineage>
</organism>
<dbReference type="SMART" id="SM00342">
    <property type="entry name" value="HTH_ARAC"/>
    <property type="match status" value="1"/>
</dbReference>
<protein>
    <submittedName>
        <fullName evidence="5">Helix-turn-helix domain-containing protein</fullName>
    </submittedName>
</protein>
<dbReference type="Gene3D" id="1.10.10.60">
    <property type="entry name" value="Homeodomain-like"/>
    <property type="match status" value="2"/>
</dbReference>
<dbReference type="InterPro" id="IPR018060">
    <property type="entry name" value="HTH_AraC"/>
</dbReference>
<keyword evidence="6" id="KW-1185">Reference proteome</keyword>
<dbReference type="GO" id="GO:0003700">
    <property type="term" value="F:DNA-binding transcription factor activity"/>
    <property type="evidence" value="ECO:0007669"/>
    <property type="project" value="InterPro"/>
</dbReference>